<dbReference type="GO" id="GO:0004534">
    <property type="term" value="F:5'-3' RNA exonuclease activity"/>
    <property type="evidence" value="ECO:0007669"/>
    <property type="project" value="TreeGrafter"/>
</dbReference>
<accession>A0A0E3QT44</accession>
<dbReference type="SUPFAM" id="SSF89550">
    <property type="entry name" value="PHP domain-like"/>
    <property type="match status" value="1"/>
</dbReference>
<reference evidence="1 2" key="1">
    <citation type="submission" date="2014-07" db="EMBL/GenBank/DDBJ databases">
        <title>Methanogenic archaea and the global carbon cycle.</title>
        <authorList>
            <person name="Henriksen J.R."/>
            <person name="Luke J."/>
            <person name="Reinhart S."/>
            <person name="Benedict M.N."/>
            <person name="Youngblut N.D."/>
            <person name="Metcalf M.E."/>
            <person name="Whitaker R.J."/>
            <person name="Metcalf W.W."/>
        </authorList>
    </citation>
    <scope>NUCLEOTIDE SEQUENCE [LARGE SCALE GENOMIC DNA]</scope>
    <source>
        <strain evidence="1 2">MS</strain>
    </source>
</reference>
<dbReference type="Pfam" id="PF13263">
    <property type="entry name" value="PHP_C"/>
    <property type="match status" value="1"/>
</dbReference>
<dbReference type="RefSeq" id="WP_052712690.1">
    <property type="nucleotide sequence ID" value="NZ_CP009528.1"/>
</dbReference>
<dbReference type="KEGG" id="mby:MSBRM_0784"/>
<dbReference type="PATRIC" id="fig|1434108.4.peg.946"/>
<dbReference type="AlphaFoldDB" id="A0A0E3QT44"/>
<sequence length="203" mass="22875">MQKKNLDGIAITDHGTIKGGLEAKKINKDPNLIVIVGCEINTEIGDIIGLFLNKEINSRNSMEVIREIKAQDGIVVLPHPYRGHKLNEELLNSVDAIEGFNARSTIEENEKGMELAKKYNKPIVAGSDAHFTSEIGNAKCCINEEIGDLKLALLSHKKIYCNPSPQHYKEISQIIKSFKMRKIKKIPFQIIYLAHNLIKREFI</sequence>
<dbReference type="CDD" id="cd07432">
    <property type="entry name" value="PHP_HisPPase"/>
    <property type="match status" value="1"/>
</dbReference>
<dbReference type="EMBL" id="CP009528">
    <property type="protein sequence ID" value="AKB53782.1"/>
    <property type="molecule type" value="Genomic_DNA"/>
</dbReference>
<proteinExistence type="predicted"/>
<protein>
    <recommendedName>
        <fullName evidence="3">Polymerase/histidinol phosphatase N-terminal domain-containing protein</fullName>
    </recommendedName>
</protein>
<keyword evidence="2" id="KW-1185">Reference proteome</keyword>
<evidence type="ECO:0000313" key="1">
    <source>
        <dbReference type="EMBL" id="AKB53782.1"/>
    </source>
</evidence>
<dbReference type="InterPro" id="IPR052018">
    <property type="entry name" value="PHP_domain"/>
</dbReference>
<evidence type="ECO:0008006" key="3">
    <source>
        <dbReference type="Google" id="ProtNLM"/>
    </source>
</evidence>
<dbReference type="Gene3D" id="3.20.20.140">
    <property type="entry name" value="Metal-dependent hydrolases"/>
    <property type="match status" value="1"/>
</dbReference>
<organism evidence="1 2">
    <name type="scientific">Methanosarcina barkeri MS</name>
    <dbReference type="NCBI Taxonomy" id="1434108"/>
    <lineage>
        <taxon>Archaea</taxon>
        <taxon>Methanobacteriati</taxon>
        <taxon>Methanobacteriota</taxon>
        <taxon>Stenosarchaea group</taxon>
        <taxon>Methanomicrobia</taxon>
        <taxon>Methanosarcinales</taxon>
        <taxon>Methanosarcinaceae</taxon>
        <taxon>Methanosarcina</taxon>
    </lineage>
</organism>
<name>A0A0E3QT44_METBA</name>
<dbReference type="GO" id="GO:0035312">
    <property type="term" value="F:5'-3' DNA exonuclease activity"/>
    <property type="evidence" value="ECO:0007669"/>
    <property type="project" value="TreeGrafter"/>
</dbReference>
<evidence type="ECO:0000313" key="2">
    <source>
        <dbReference type="Proteomes" id="UP000033033"/>
    </source>
</evidence>
<dbReference type="Proteomes" id="UP000033033">
    <property type="component" value="Chromosome"/>
</dbReference>
<dbReference type="PANTHER" id="PTHR42924:SF3">
    <property type="entry name" value="POLYMERASE_HISTIDINOL PHOSPHATASE N-TERMINAL DOMAIN-CONTAINING PROTEIN"/>
    <property type="match status" value="1"/>
</dbReference>
<dbReference type="InterPro" id="IPR016195">
    <property type="entry name" value="Pol/histidinol_Pase-like"/>
</dbReference>
<dbReference type="HOGENOM" id="CLU_072983_1_0_2"/>
<dbReference type="STRING" id="1434108.MSBRM_0784"/>
<dbReference type="GeneID" id="24843993"/>
<gene>
    <name evidence="1" type="ORF">MSBRM_0784</name>
</gene>
<dbReference type="PANTHER" id="PTHR42924">
    <property type="entry name" value="EXONUCLEASE"/>
    <property type="match status" value="1"/>
</dbReference>